<feature type="compositionally biased region" description="Basic and acidic residues" evidence="3">
    <location>
        <begin position="237"/>
        <end position="265"/>
    </location>
</feature>
<dbReference type="FunFam" id="1.20.1270.10:FF:000002">
    <property type="entry name" value="Heat shock 70 kDa protein 4"/>
    <property type="match status" value="1"/>
</dbReference>
<dbReference type="GO" id="GO:0005829">
    <property type="term" value="C:cytosol"/>
    <property type="evidence" value="ECO:0007669"/>
    <property type="project" value="TreeGrafter"/>
</dbReference>
<feature type="compositionally biased region" description="Basic and acidic residues" evidence="3">
    <location>
        <begin position="481"/>
        <end position="511"/>
    </location>
</feature>
<evidence type="ECO:0000256" key="3">
    <source>
        <dbReference type="SAM" id="MobiDB-lite"/>
    </source>
</evidence>
<dbReference type="GO" id="GO:0140662">
    <property type="term" value="F:ATP-dependent protein folding chaperone"/>
    <property type="evidence" value="ECO:0007669"/>
    <property type="project" value="InterPro"/>
</dbReference>
<dbReference type="GO" id="GO:0005634">
    <property type="term" value="C:nucleus"/>
    <property type="evidence" value="ECO:0007669"/>
    <property type="project" value="TreeGrafter"/>
</dbReference>
<dbReference type="GO" id="GO:0005524">
    <property type="term" value="F:ATP binding"/>
    <property type="evidence" value="ECO:0007669"/>
    <property type="project" value="UniProtKB-KW"/>
</dbReference>
<keyword evidence="1" id="KW-0547">Nucleotide-binding</keyword>
<sequence>MEDESYLEHTHNPTHQTNPSHTTTLRNPPQSKVNLDQLQSVELIGGGTRVDCVKRRLSSILKLDSSKQNYGLSTTMNADEAVARGCALQSAILSPRFKVLPYEIIESAIHPVKISWEGDGAEAEEGEGEGDEEGGGTTENEVVMFDRGSNFGVTKRVTLKKTGDFIVKASYVNPNSSSTTLDPLNPTTIATFKISGPNNPSPCKIRVNVKQDVSGIITLSSAQAMEEIPQVEEEETKEDKTEKKEGEEGKEGEPPKEGEEVKEAPKKKYKKTLLSFSTDTYMRLSKSDMDSTVELEARMANADRIAAETAAMRNELESYLYSMRDKMLGALKDYATEAEATTFSQALETTEDWLYSDEGFDTTKSVYCDKLKEVKGIGAPIEMREVETNTRQKSINSFKGSLELYKGFVQSSDEKYAHITDDEKDTCRAAISSAETWLYDMIEKQANVAQNVDPVLTVAMVGEKQKELTGKVTPVMHKPKPAPEKKEEVKEEAKEGAEEGKKEEGEGKEGGEETPMETEATPPEPPAEPANMDVD</sequence>
<organism evidence="4 5">
    <name type="scientific">Triparma columacea</name>
    <dbReference type="NCBI Taxonomy" id="722753"/>
    <lineage>
        <taxon>Eukaryota</taxon>
        <taxon>Sar</taxon>
        <taxon>Stramenopiles</taxon>
        <taxon>Ochrophyta</taxon>
        <taxon>Bolidophyceae</taxon>
        <taxon>Parmales</taxon>
        <taxon>Triparmaceae</taxon>
        <taxon>Triparma</taxon>
    </lineage>
</organism>
<dbReference type="InterPro" id="IPR043129">
    <property type="entry name" value="ATPase_NBD"/>
</dbReference>
<feature type="region of interest" description="Disordered" evidence="3">
    <location>
        <begin position="469"/>
        <end position="535"/>
    </location>
</feature>
<dbReference type="PANTHER" id="PTHR45639">
    <property type="entry name" value="HSC70CB, ISOFORM G-RELATED"/>
    <property type="match status" value="1"/>
</dbReference>
<dbReference type="SUPFAM" id="SSF100920">
    <property type="entry name" value="Heat shock protein 70kD (HSP70), peptide-binding domain"/>
    <property type="match status" value="1"/>
</dbReference>
<feature type="compositionally biased region" description="Acidic residues" evidence="3">
    <location>
        <begin position="119"/>
        <end position="134"/>
    </location>
</feature>
<evidence type="ECO:0008006" key="6">
    <source>
        <dbReference type="Google" id="ProtNLM"/>
    </source>
</evidence>
<comment type="caution">
    <text evidence="4">The sequence shown here is derived from an EMBL/GenBank/DDBJ whole genome shotgun (WGS) entry which is preliminary data.</text>
</comment>
<dbReference type="SUPFAM" id="SSF53067">
    <property type="entry name" value="Actin-like ATPase domain"/>
    <property type="match status" value="1"/>
</dbReference>
<evidence type="ECO:0000313" key="5">
    <source>
        <dbReference type="Proteomes" id="UP001165065"/>
    </source>
</evidence>
<dbReference type="EMBL" id="BRYA01001478">
    <property type="protein sequence ID" value="GMI44346.1"/>
    <property type="molecule type" value="Genomic_DNA"/>
</dbReference>
<accession>A0A9W7GGL0</accession>
<evidence type="ECO:0000256" key="2">
    <source>
        <dbReference type="ARBA" id="ARBA00022840"/>
    </source>
</evidence>
<proteinExistence type="predicted"/>
<protein>
    <recommendedName>
        <fullName evidence="6">Heat shock protein 70</fullName>
    </recommendedName>
</protein>
<feature type="region of interest" description="Disordered" evidence="3">
    <location>
        <begin position="1"/>
        <end position="30"/>
    </location>
</feature>
<dbReference type="Proteomes" id="UP001165065">
    <property type="component" value="Unassembled WGS sequence"/>
</dbReference>
<dbReference type="PANTHER" id="PTHR45639:SF4">
    <property type="entry name" value="HSC70CB, ISOFORM G"/>
    <property type="match status" value="1"/>
</dbReference>
<dbReference type="SUPFAM" id="SSF100934">
    <property type="entry name" value="Heat shock protein 70kD (HSP70), C-terminal subdomain"/>
    <property type="match status" value="2"/>
</dbReference>
<gene>
    <name evidence="4" type="ORF">TrCOL_g2280</name>
</gene>
<feature type="compositionally biased region" description="Basic and acidic residues" evidence="3">
    <location>
        <begin position="1"/>
        <end position="11"/>
    </location>
</feature>
<feature type="region of interest" description="Disordered" evidence="3">
    <location>
        <begin position="224"/>
        <end position="265"/>
    </location>
</feature>
<dbReference type="Gene3D" id="2.60.34.10">
    <property type="entry name" value="Substrate Binding Domain Of DNAk, Chain A, domain 1"/>
    <property type="match status" value="1"/>
</dbReference>
<dbReference type="OrthoDB" id="434160at2759"/>
<dbReference type="InterPro" id="IPR029047">
    <property type="entry name" value="HSP70_peptide-bd_sf"/>
</dbReference>
<dbReference type="Pfam" id="PF00012">
    <property type="entry name" value="HSP70"/>
    <property type="match status" value="1"/>
</dbReference>
<dbReference type="AlphaFoldDB" id="A0A9W7GGL0"/>
<dbReference type="InterPro" id="IPR029048">
    <property type="entry name" value="HSP70_C_sf"/>
</dbReference>
<keyword evidence="5" id="KW-1185">Reference proteome</keyword>
<name>A0A9W7GGL0_9STRA</name>
<dbReference type="Gene3D" id="1.20.1270.10">
    <property type="match status" value="1"/>
</dbReference>
<evidence type="ECO:0000313" key="4">
    <source>
        <dbReference type="EMBL" id="GMI44346.1"/>
    </source>
</evidence>
<dbReference type="InterPro" id="IPR013126">
    <property type="entry name" value="Hsp_70_fam"/>
</dbReference>
<feature type="compositionally biased region" description="Polar residues" evidence="3">
    <location>
        <begin position="13"/>
        <end position="30"/>
    </location>
</feature>
<dbReference type="Gene3D" id="3.30.420.40">
    <property type="match status" value="2"/>
</dbReference>
<feature type="region of interest" description="Disordered" evidence="3">
    <location>
        <begin position="116"/>
        <end position="138"/>
    </location>
</feature>
<reference evidence="5" key="1">
    <citation type="journal article" date="2023" name="Commun. Biol.">
        <title>Genome analysis of Parmales, the sister group of diatoms, reveals the evolutionary specialization of diatoms from phago-mixotrophs to photoautotrophs.</title>
        <authorList>
            <person name="Ban H."/>
            <person name="Sato S."/>
            <person name="Yoshikawa S."/>
            <person name="Yamada K."/>
            <person name="Nakamura Y."/>
            <person name="Ichinomiya M."/>
            <person name="Sato N."/>
            <person name="Blanc-Mathieu R."/>
            <person name="Endo H."/>
            <person name="Kuwata A."/>
            <person name="Ogata H."/>
        </authorList>
    </citation>
    <scope>NUCLEOTIDE SEQUENCE [LARGE SCALE GENOMIC DNA]</scope>
</reference>
<evidence type="ECO:0000256" key="1">
    <source>
        <dbReference type="ARBA" id="ARBA00022741"/>
    </source>
</evidence>
<keyword evidence="2" id="KW-0067">ATP-binding</keyword>